<keyword evidence="4" id="KW-0238">DNA-binding</keyword>
<dbReference type="GO" id="GO:0046983">
    <property type="term" value="F:protein dimerization activity"/>
    <property type="evidence" value="ECO:0007669"/>
    <property type="project" value="InterPro"/>
</dbReference>
<dbReference type="InterPro" id="IPR001367">
    <property type="entry name" value="Fe_dep_repressor"/>
</dbReference>
<evidence type="ECO:0000256" key="1">
    <source>
        <dbReference type="ARBA" id="ARBA00007871"/>
    </source>
</evidence>
<keyword evidence="3" id="KW-0805">Transcription regulation</keyword>
<dbReference type="InterPro" id="IPR036421">
    <property type="entry name" value="Fe_dep_repressor_sf"/>
</dbReference>
<comment type="similarity">
    <text evidence="1">Belongs to the DtxR/MntR family.</text>
</comment>
<evidence type="ECO:0000313" key="8">
    <source>
        <dbReference type="EMBL" id="SCM71676.1"/>
    </source>
</evidence>
<dbReference type="InterPro" id="IPR036390">
    <property type="entry name" value="WH_DNA-bd_sf"/>
</dbReference>
<evidence type="ECO:0000256" key="2">
    <source>
        <dbReference type="ARBA" id="ARBA00022386"/>
    </source>
</evidence>
<evidence type="ECO:0000256" key="4">
    <source>
        <dbReference type="ARBA" id="ARBA00023125"/>
    </source>
</evidence>
<reference evidence="8" key="1">
    <citation type="submission" date="2016-08" db="EMBL/GenBank/DDBJ databases">
        <authorList>
            <person name="Seilhamer J.J."/>
        </authorList>
    </citation>
    <scope>NUCLEOTIDE SEQUENCE</scope>
    <source>
        <strain evidence="8">86-1</strain>
    </source>
</reference>
<dbReference type="InterPro" id="IPR000835">
    <property type="entry name" value="HTH_MarR-typ"/>
</dbReference>
<evidence type="ECO:0000256" key="3">
    <source>
        <dbReference type="ARBA" id="ARBA00023015"/>
    </source>
</evidence>
<dbReference type="Gene3D" id="1.10.10.10">
    <property type="entry name" value="Winged helix-like DNA-binding domain superfamily/Winged helix DNA-binding domain"/>
    <property type="match status" value="1"/>
</dbReference>
<evidence type="ECO:0000256" key="6">
    <source>
        <dbReference type="ARBA" id="ARBA00025185"/>
    </source>
</evidence>
<name>A0A212L2D5_9BACT</name>
<dbReference type="SMART" id="SM00347">
    <property type="entry name" value="HTH_MARR"/>
    <property type="match status" value="1"/>
</dbReference>
<keyword evidence="5" id="KW-0804">Transcription</keyword>
<dbReference type="PANTHER" id="PTHR33238:SF7">
    <property type="entry name" value="IRON-DEPENDENT TRANSCRIPTIONAL REGULATOR"/>
    <property type="match status" value="1"/>
</dbReference>
<comment type="function">
    <text evidence="6">In the presence of manganese, represses expression of mntH and mntS. Up-regulates expression of mntP.</text>
</comment>
<dbReference type="AlphaFoldDB" id="A0A212L2D5"/>
<dbReference type="InterPro" id="IPR022687">
    <property type="entry name" value="HTH_DTXR"/>
</dbReference>
<dbReference type="InterPro" id="IPR036388">
    <property type="entry name" value="WH-like_DNA-bd_sf"/>
</dbReference>
<dbReference type="Pfam" id="PF02742">
    <property type="entry name" value="Fe_dep_repr_C"/>
    <property type="match status" value="1"/>
</dbReference>
<dbReference type="SUPFAM" id="SSF46785">
    <property type="entry name" value="Winged helix' DNA-binding domain"/>
    <property type="match status" value="1"/>
</dbReference>
<dbReference type="GO" id="GO:0046914">
    <property type="term" value="F:transition metal ion binding"/>
    <property type="evidence" value="ECO:0007669"/>
    <property type="project" value="InterPro"/>
</dbReference>
<evidence type="ECO:0000256" key="5">
    <source>
        <dbReference type="ARBA" id="ARBA00023163"/>
    </source>
</evidence>
<dbReference type="InterPro" id="IPR050536">
    <property type="entry name" value="DtxR_MntR_Metal-Reg"/>
</dbReference>
<dbReference type="Pfam" id="PF01325">
    <property type="entry name" value="Fe_dep_repress"/>
    <property type="match status" value="1"/>
</dbReference>
<gene>
    <name evidence="8" type="ORF">KL86DES1_20124</name>
</gene>
<protein>
    <recommendedName>
        <fullName evidence="2">Transcriptional regulator MntR</fullName>
    </recommendedName>
</protein>
<dbReference type="GO" id="GO:0003677">
    <property type="term" value="F:DNA binding"/>
    <property type="evidence" value="ECO:0007669"/>
    <property type="project" value="UniProtKB-KW"/>
</dbReference>
<organism evidence="8">
    <name type="scientific">uncultured Desulfovibrio sp</name>
    <dbReference type="NCBI Taxonomy" id="167968"/>
    <lineage>
        <taxon>Bacteria</taxon>
        <taxon>Pseudomonadati</taxon>
        <taxon>Thermodesulfobacteriota</taxon>
        <taxon>Desulfovibrionia</taxon>
        <taxon>Desulfovibrionales</taxon>
        <taxon>Desulfovibrionaceae</taxon>
        <taxon>Desulfovibrio</taxon>
        <taxon>environmental samples</taxon>
    </lineage>
</organism>
<accession>A0A212L2D5</accession>
<dbReference type="EMBL" id="FMJC01000002">
    <property type="protein sequence ID" value="SCM71676.1"/>
    <property type="molecule type" value="Genomic_DNA"/>
</dbReference>
<sequence>MVQDEKDLSPALENYLAIIFKQEFATGACRPSDIAEAAKVARPSVTNALRSLAKRGYISYEPYSLVNLTQKGLQAGQRLAHRNMVLREFFSTVLQLPEETAADTACKLEHILPDDVMMRWRLFVLYMRHTMPQWEGWLEKSIVLRDAHAAKKHRVPKGDDTPPAIVNRRDFVDEG</sequence>
<proteinExistence type="inferred from homology"/>
<dbReference type="GO" id="GO:0003700">
    <property type="term" value="F:DNA-binding transcription factor activity"/>
    <property type="evidence" value="ECO:0007669"/>
    <property type="project" value="InterPro"/>
</dbReference>
<dbReference type="InterPro" id="IPR022689">
    <property type="entry name" value="Iron_dep_repressor"/>
</dbReference>
<dbReference type="Gene3D" id="1.10.60.10">
    <property type="entry name" value="Iron dependent repressor, metal binding and dimerisation domain"/>
    <property type="match status" value="1"/>
</dbReference>
<dbReference type="SUPFAM" id="SSF47979">
    <property type="entry name" value="Iron-dependent repressor protein, dimerization domain"/>
    <property type="match status" value="1"/>
</dbReference>
<feature type="domain" description="HTH dtxR-type" evidence="7">
    <location>
        <begin position="8"/>
        <end position="69"/>
    </location>
</feature>
<evidence type="ECO:0000259" key="7">
    <source>
        <dbReference type="PROSITE" id="PS50944"/>
    </source>
</evidence>
<dbReference type="RefSeq" id="WP_179979855.1">
    <property type="nucleotide sequence ID" value="NZ_LT608333.1"/>
</dbReference>
<dbReference type="PANTHER" id="PTHR33238">
    <property type="entry name" value="IRON (METAL) DEPENDENT REPRESSOR, DTXR FAMILY"/>
    <property type="match status" value="1"/>
</dbReference>
<dbReference type="SMART" id="SM00529">
    <property type="entry name" value="HTH_DTXR"/>
    <property type="match status" value="1"/>
</dbReference>
<dbReference type="PROSITE" id="PS50944">
    <property type="entry name" value="HTH_DTXR"/>
    <property type="match status" value="1"/>
</dbReference>